<sequence>MLLHFCEFRCLQTLLLSSDLGYFIMCYLLGTMLPCLLWRERNRWCLCGSLVICRDVKLKLLSSPSFNYNIYDYKCIKQGSCPVLDIIVK</sequence>
<dbReference type="HOGENOM" id="CLU_2459134_0_0_1"/>
<organism evidence="3">
    <name type="scientific">Glycine max</name>
    <name type="common">Soybean</name>
    <name type="synonym">Glycine hispida</name>
    <dbReference type="NCBI Taxonomy" id="3847"/>
    <lineage>
        <taxon>Eukaryota</taxon>
        <taxon>Viridiplantae</taxon>
        <taxon>Streptophyta</taxon>
        <taxon>Embryophyta</taxon>
        <taxon>Tracheophyta</taxon>
        <taxon>Spermatophyta</taxon>
        <taxon>Magnoliopsida</taxon>
        <taxon>eudicotyledons</taxon>
        <taxon>Gunneridae</taxon>
        <taxon>Pentapetalae</taxon>
        <taxon>rosids</taxon>
        <taxon>fabids</taxon>
        <taxon>Fabales</taxon>
        <taxon>Fabaceae</taxon>
        <taxon>Papilionoideae</taxon>
        <taxon>50 kb inversion clade</taxon>
        <taxon>NPAAA clade</taxon>
        <taxon>indigoferoid/millettioid clade</taxon>
        <taxon>Phaseoleae</taxon>
        <taxon>Glycine</taxon>
        <taxon>Glycine subgen. Soja</taxon>
    </lineage>
</organism>
<evidence type="ECO:0000313" key="2">
    <source>
        <dbReference type="EMBL" id="KRH36183.1"/>
    </source>
</evidence>
<reference evidence="2" key="3">
    <citation type="submission" date="2018-07" db="EMBL/GenBank/DDBJ databases">
        <title>WGS assembly of Glycine max.</title>
        <authorList>
            <person name="Schmutz J."/>
            <person name="Cannon S."/>
            <person name="Schlueter J."/>
            <person name="Ma J."/>
            <person name="Mitros T."/>
            <person name="Nelson W."/>
            <person name="Hyten D."/>
            <person name="Song Q."/>
            <person name="Thelen J."/>
            <person name="Cheng J."/>
            <person name="Xu D."/>
            <person name="Hellsten U."/>
            <person name="May G."/>
            <person name="Yu Y."/>
            <person name="Sakurai T."/>
            <person name="Umezawa T."/>
            <person name="Bhattacharyya M."/>
            <person name="Sandhu D."/>
            <person name="Valliyodan B."/>
            <person name="Lindquist E."/>
            <person name="Peto M."/>
            <person name="Grant D."/>
            <person name="Shu S."/>
            <person name="Goodstein D."/>
            <person name="Barry K."/>
            <person name="Futrell-Griggs M."/>
            <person name="Abernathy B."/>
            <person name="Du J."/>
            <person name="Tian Z."/>
            <person name="Zhu L."/>
            <person name="Gill N."/>
            <person name="Joshi T."/>
            <person name="Libault M."/>
            <person name="Sethuraman A."/>
            <person name="Zhang X."/>
            <person name="Shinozaki K."/>
            <person name="Nguyen H."/>
            <person name="Wing R."/>
            <person name="Cregan P."/>
            <person name="Specht J."/>
            <person name="Grimwood J."/>
            <person name="Rokhsar D."/>
            <person name="Stacey G."/>
            <person name="Shoemaker R."/>
            <person name="Jackson S."/>
        </authorList>
    </citation>
    <scope>NUCLEOTIDE SEQUENCE</scope>
    <source>
        <tissue evidence="2">Callus</tissue>
    </source>
</reference>
<dbReference type="PaxDb" id="3847-GLYMA10G43534.1"/>
<keyword evidence="1" id="KW-0812">Transmembrane</keyword>
<keyword evidence="1" id="KW-1133">Transmembrane helix</keyword>
<proteinExistence type="predicted"/>
<keyword evidence="1" id="KW-0472">Membrane</keyword>
<accession>K7LM21</accession>
<name>K7LM21_SOYBN</name>
<feature type="transmembrane region" description="Helical" evidence="1">
    <location>
        <begin position="20"/>
        <end position="38"/>
    </location>
</feature>
<dbReference type="EnsemblPlants" id="KRH36183">
    <property type="protein sequence ID" value="KRH36183"/>
    <property type="gene ID" value="GLYMA_10G289300"/>
</dbReference>
<dbReference type="OrthoDB" id="10450602at2759"/>
<protein>
    <submittedName>
        <fullName evidence="2 3">Uncharacterized protein</fullName>
    </submittedName>
</protein>
<gene>
    <name evidence="2" type="ORF">GLYMA_10G289300</name>
</gene>
<dbReference type="AlphaFoldDB" id="K7LM21"/>
<keyword evidence="4" id="KW-1185">Reference proteome</keyword>
<dbReference type="EMBL" id="CM000843">
    <property type="protein sequence ID" value="KRH36183.1"/>
    <property type="molecule type" value="Genomic_DNA"/>
</dbReference>
<evidence type="ECO:0000256" key="1">
    <source>
        <dbReference type="SAM" id="Phobius"/>
    </source>
</evidence>
<evidence type="ECO:0000313" key="3">
    <source>
        <dbReference type="EnsemblPlants" id="KRH36183"/>
    </source>
</evidence>
<evidence type="ECO:0000313" key="4">
    <source>
        <dbReference type="Proteomes" id="UP000008827"/>
    </source>
</evidence>
<dbReference type="Proteomes" id="UP000008827">
    <property type="component" value="Chromosome 10"/>
</dbReference>
<dbReference type="InParanoid" id="K7LM21"/>
<dbReference type="Gramene" id="KRH36183">
    <property type="protein sequence ID" value="KRH36183"/>
    <property type="gene ID" value="GLYMA_10G289300"/>
</dbReference>
<reference evidence="2 3" key="1">
    <citation type="journal article" date="2010" name="Nature">
        <title>Genome sequence of the palaeopolyploid soybean.</title>
        <authorList>
            <person name="Schmutz J."/>
            <person name="Cannon S.B."/>
            <person name="Schlueter J."/>
            <person name="Ma J."/>
            <person name="Mitros T."/>
            <person name="Nelson W."/>
            <person name="Hyten D.L."/>
            <person name="Song Q."/>
            <person name="Thelen J.J."/>
            <person name="Cheng J."/>
            <person name="Xu D."/>
            <person name="Hellsten U."/>
            <person name="May G.D."/>
            <person name="Yu Y."/>
            <person name="Sakurai T."/>
            <person name="Umezawa T."/>
            <person name="Bhattacharyya M.K."/>
            <person name="Sandhu D."/>
            <person name="Valliyodan B."/>
            <person name="Lindquist E."/>
            <person name="Peto M."/>
            <person name="Grant D."/>
            <person name="Shu S."/>
            <person name="Goodstein D."/>
            <person name="Barry K."/>
            <person name="Futrell-Griggs M."/>
            <person name="Abernathy B."/>
            <person name="Du J."/>
            <person name="Tian Z."/>
            <person name="Zhu L."/>
            <person name="Gill N."/>
            <person name="Joshi T."/>
            <person name="Libault M."/>
            <person name="Sethuraman A."/>
            <person name="Zhang X.-C."/>
            <person name="Shinozaki K."/>
            <person name="Nguyen H.T."/>
            <person name="Wing R.A."/>
            <person name="Cregan P."/>
            <person name="Specht J."/>
            <person name="Grimwood J."/>
            <person name="Rokhsar D."/>
            <person name="Stacey G."/>
            <person name="Shoemaker R.C."/>
            <person name="Jackson S.A."/>
        </authorList>
    </citation>
    <scope>NUCLEOTIDE SEQUENCE [LARGE SCALE GENOMIC DNA]</scope>
    <source>
        <strain evidence="3">cv. Williams 82</strain>
        <tissue evidence="2">Callus</tissue>
    </source>
</reference>
<reference evidence="3" key="2">
    <citation type="submission" date="2018-02" db="UniProtKB">
        <authorList>
            <consortium name="EnsemblPlants"/>
        </authorList>
    </citation>
    <scope>IDENTIFICATION</scope>
    <source>
        <strain evidence="3">Williams 82</strain>
    </source>
</reference>